<gene>
    <name evidence="4" type="ORF">Nepgr_005191</name>
</gene>
<dbReference type="GO" id="GO:0004347">
    <property type="term" value="F:glucose-6-phosphate isomerase activity"/>
    <property type="evidence" value="ECO:0007669"/>
    <property type="project" value="InterPro"/>
</dbReference>
<dbReference type="PANTHER" id="PTHR11469:SF1">
    <property type="entry name" value="GLUCOSE-6-PHOSPHATE ISOMERASE"/>
    <property type="match status" value="1"/>
</dbReference>
<dbReference type="Gene3D" id="3.40.50.1000">
    <property type="entry name" value="HAD superfamily/HAD-like"/>
    <property type="match status" value="1"/>
</dbReference>
<accession>A0AAD3S2Q3</accession>
<dbReference type="GO" id="GO:0006096">
    <property type="term" value="P:glycolytic process"/>
    <property type="evidence" value="ECO:0007669"/>
    <property type="project" value="UniProtKB-KW"/>
</dbReference>
<evidence type="ECO:0000256" key="3">
    <source>
        <dbReference type="ARBA" id="ARBA00023235"/>
    </source>
</evidence>
<evidence type="ECO:0000313" key="4">
    <source>
        <dbReference type="EMBL" id="GMH03352.1"/>
    </source>
</evidence>
<keyword evidence="2" id="KW-0324">Glycolysis</keyword>
<name>A0AAD3S2Q3_NEPGR</name>
<evidence type="ECO:0000256" key="1">
    <source>
        <dbReference type="ARBA" id="ARBA00022432"/>
    </source>
</evidence>
<reference evidence="4" key="1">
    <citation type="submission" date="2023-05" db="EMBL/GenBank/DDBJ databases">
        <title>Nepenthes gracilis genome sequencing.</title>
        <authorList>
            <person name="Fukushima K."/>
        </authorList>
    </citation>
    <scope>NUCLEOTIDE SEQUENCE</scope>
    <source>
        <strain evidence="4">SING2019-196</strain>
    </source>
</reference>
<dbReference type="InterPro" id="IPR046348">
    <property type="entry name" value="SIS_dom_sf"/>
</dbReference>
<dbReference type="InterPro" id="IPR023214">
    <property type="entry name" value="HAD_sf"/>
</dbReference>
<keyword evidence="3" id="KW-0413">Isomerase</keyword>
<keyword evidence="5" id="KW-1185">Reference proteome</keyword>
<keyword evidence="1" id="KW-0312">Gluconeogenesis</keyword>
<dbReference type="InterPro" id="IPR001672">
    <property type="entry name" value="G6P_Isomerase"/>
</dbReference>
<dbReference type="AlphaFoldDB" id="A0AAD3S2Q3"/>
<dbReference type="SUPFAM" id="SSF53697">
    <property type="entry name" value="SIS domain"/>
    <property type="match status" value="1"/>
</dbReference>
<dbReference type="EMBL" id="BSYO01000004">
    <property type="protein sequence ID" value="GMH03352.1"/>
    <property type="molecule type" value="Genomic_DNA"/>
</dbReference>
<dbReference type="Gene3D" id="3.40.50.10490">
    <property type="entry name" value="Glucose-6-phosphate isomerase like protein, domain 1"/>
    <property type="match status" value="1"/>
</dbReference>
<dbReference type="GO" id="GO:0005829">
    <property type="term" value="C:cytosol"/>
    <property type="evidence" value="ECO:0007669"/>
    <property type="project" value="TreeGrafter"/>
</dbReference>
<evidence type="ECO:0000256" key="2">
    <source>
        <dbReference type="ARBA" id="ARBA00023152"/>
    </source>
</evidence>
<proteinExistence type="predicted"/>
<organism evidence="4 5">
    <name type="scientific">Nepenthes gracilis</name>
    <name type="common">Slender pitcher plant</name>
    <dbReference type="NCBI Taxonomy" id="150966"/>
    <lineage>
        <taxon>Eukaryota</taxon>
        <taxon>Viridiplantae</taxon>
        <taxon>Streptophyta</taxon>
        <taxon>Embryophyta</taxon>
        <taxon>Tracheophyta</taxon>
        <taxon>Spermatophyta</taxon>
        <taxon>Magnoliopsida</taxon>
        <taxon>eudicotyledons</taxon>
        <taxon>Gunneridae</taxon>
        <taxon>Pentapetalae</taxon>
        <taxon>Caryophyllales</taxon>
        <taxon>Nepenthaceae</taxon>
        <taxon>Nepenthes</taxon>
    </lineage>
</organism>
<dbReference type="Proteomes" id="UP001279734">
    <property type="component" value="Unassembled WGS sequence"/>
</dbReference>
<dbReference type="InterPro" id="IPR036412">
    <property type="entry name" value="HAD-like_sf"/>
</dbReference>
<comment type="caution">
    <text evidence="4">The sequence shown here is derived from an EMBL/GenBank/DDBJ whole genome shotgun (WGS) entry which is preliminary data.</text>
</comment>
<dbReference type="PANTHER" id="PTHR11469">
    <property type="entry name" value="GLUCOSE-6-PHOSPHATE ISOMERASE"/>
    <property type="match status" value="1"/>
</dbReference>
<dbReference type="GO" id="GO:0051156">
    <property type="term" value="P:glucose 6-phosphate metabolic process"/>
    <property type="evidence" value="ECO:0007669"/>
    <property type="project" value="TreeGrafter"/>
</dbReference>
<dbReference type="GO" id="GO:0006094">
    <property type="term" value="P:gluconeogenesis"/>
    <property type="evidence" value="ECO:0007669"/>
    <property type="project" value="UniProtKB-KW"/>
</dbReference>
<dbReference type="PROSITE" id="PS51463">
    <property type="entry name" value="P_GLUCOSE_ISOMERASE_3"/>
    <property type="match status" value="1"/>
</dbReference>
<dbReference type="GO" id="GO:0097367">
    <property type="term" value="F:carbohydrate derivative binding"/>
    <property type="evidence" value="ECO:0007669"/>
    <property type="project" value="InterPro"/>
</dbReference>
<protein>
    <submittedName>
        <fullName evidence="4">Uncharacterized protein</fullName>
    </submittedName>
</protein>
<sequence length="228" mass="25059">MSTVGLLPAALQGIDIKEMLGGASLMDEATRNNTLKSNLAALLVLCWYWASDGVESKDMAILPYKDSLLLFRKETLRCIAWALKRIPMGQQLLAFEDEKDVTLIELAGMLDTPREEVQDAILPCTNVGIRVVIVAGDDKTTAKSLCRKIGAFDHLEEFVGYSYTTSKFEEIPALQKTIALQRFALFTRVEPSLPVFASTKQLKFLGPAPIQIAVKLGPNDLRSQDAAA</sequence>
<dbReference type="GO" id="GO:0048029">
    <property type="term" value="F:monosaccharide binding"/>
    <property type="evidence" value="ECO:0007669"/>
    <property type="project" value="TreeGrafter"/>
</dbReference>
<evidence type="ECO:0000313" key="5">
    <source>
        <dbReference type="Proteomes" id="UP001279734"/>
    </source>
</evidence>
<dbReference type="SUPFAM" id="SSF56784">
    <property type="entry name" value="HAD-like"/>
    <property type="match status" value="1"/>
</dbReference>